<dbReference type="Pfam" id="PF04892">
    <property type="entry name" value="VanZ"/>
    <property type="match status" value="1"/>
</dbReference>
<feature type="domain" description="VanZ-like" evidence="2">
    <location>
        <begin position="33"/>
        <end position="117"/>
    </location>
</feature>
<proteinExistence type="predicted"/>
<dbReference type="InterPro" id="IPR006976">
    <property type="entry name" value="VanZ-like"/>
</dbReference>
<reference evidence="3 4" key="1">
    <citation type="submission" date="2020-08" db="EMBL/GenBank/DDBJ databases">
        <title>Bridging the membrane lipid divide: bacteria of the FCB group superphylum have the potential to synthesize archaeal ether lipids.</title>
        <authorList>
            <person name="Villanueva L."/>
            <person name="Von Meijenfeldt F.A.B."/>
            <person name="Westbye A.B."/>
            <person name="Yadav S."/>
            <person name="Hopmans E.C."/>
            <person name="Dutilh B.E."/>
            <person name="Sinninghe Damste J.S."/>
        </authorList>
    </citation>
    <scope>NUCLEOTIDE SEQUENCE [LARGE SCALE GENOMIC DNA]</scope>
    <source>
        <strain evidence="3">NIOZ-UU17</strain>
    </source>
</reference>
<protein>
    <submittedName>
        <fullName evidence="3">VanZ family protein</fullName>
    </submittedName>
</protein>
<dbReference type="NCBIfam" id="NF037970">
    <property type="entry name" value="vanZ_1"/>
    <property type="match status" value="1"/>
</dbReference>
<evidence type="ECO:0000259" key="2">
    <source>
        <dbReference type="Pfam" id="PF04892"/>
    </source>
</evidence>
<comment type="caution">
    <text evidence="3">The sequence shown here is derived from an EMBL/GenBank/DDBJ whole genome shotgun (WGS) entry which is preliminary data.</text>
</comment>
<feature type="transmembrane region" description="Helical" evidence="1">
    <location>
        <begin position="5"/>
        <end position="23"/>
    </location>
</feature>
<dbReference type="PANTHER" id="PTHR28008">
    <property type="entry name" value="DOMAIN PROTEIN, PUTATIVE (AFU_ORTHOLOGUE AFUA_3G10980)-RELATED"/>
    <property type="match status" value="1"/>
</dbReference>
<feature type="transmembrane region" description="Helical" evidence="1">
    <location>
        <begin position="35"/>
        <end position="53"/>
    </location>
</feature>
<feature type="transmembrane region" description="Helical" evidence="1">
    <location>
        <begin position="101"/>
        <end position="119"/>
    </location>
</feature>
<dbReference type="EMBL" id="JACNIG010000279">
    <property type="protein sequence ID" value="MBC8433187.1"/>
    <property type="molecule type" value="Genomic_DNA"/>
</dbReference>
<organism evidence="3 4">
    <name type="scientific">Candidatus Desulfatibia vada</name>
    <dbReference type="NCBI Taxonomy" id="2841696"/>
    <lineage>
        <taxon>Bacteria</taxon>
        <taxon>Pseudomonadati</taxon>
        <taxon>Thermodesulfobacteriota</taxon>
        <taxon>Desulfobacteria</taxon>
        <taxon>Desulfobacterales</taxon>
        <taxon>Desulfobacterales incertae sedis</taxon>
        <taxon>Candidatus Desulfatibia</taxon>
    </lineage>
</organism>
<name>A0A8J6P481_9BACT</name>
<feature type="transmembrane region" description="Helical" evidence="1">
    <location>
        <begin position="65"/>
        <end position="81"/>
    </location>
</feature>
<gene>
    <name evidence="3" type="primary">vanZ</name>
    <name evidence="3" type="ORF">H8D96_14860</name>
</gene>
<keyword evidence="1" id="KW-0472">Membrane</keyword>
<dbReference type="Proteomes" id="UP000605201">
    <property type="component" value="Unassembled WGS sequence"/>
</dbReference>
<evidence type="ECO:0000256" key="1">
    <source>
        <dbReference type="SAM" id="Phobius"/>
    </source>
</evidence>
<sequence>MKKIIYYWLPIFIYCLLIYIQSSHPSPEKIPPLPYIDKVLHFAAYAFLGALLLRAMKTLRIKDNLRLVMILSITLSSLYGISDEIHQYYVPYRNADVMDVMADILGSIFGVYIYNFFWLERLWKERHKQPYNS</sequence>
<dbReference type="AlphaFoldDB" id="A0A8J6P481"/>
<keyword evidence="1" id="KW-1133">Transmembrane helix</keyword>
<accession>A0A8J6P481</accession>
<evidence type="ECO:0000313" key="4">
    <source>
        <dbReference type="Proteomes" id="UP000605201"/>
    </source>
</evidence>
<evidence type="ECO:0000313" key="3">
    <source>
        <dbReference type="EMBL" id="MBC8433187.1"/>
    </source>
</evidence>
<dbReference type="PANTHER" id="PTHR28008:SF1">
    <property type="entry name" value="DOMAIN PROTEIN, PUTATIVE (AFU_ORTHOLOGUE AFUA_3G10980)-RELATED"/>
    <property type="match status" value="1"/>
</dbReference>
<keyword evidence="1" id="KW-0812">Transmembrane</keyword>